<feature type="chain" id="PRO_5045839154" description="SHOCT domain-containing protein" evidence="1">
    <location>
        <begin position="18"/>
        <end position="161"/>
    </location>
</feature>
<evidence type="ECO:0000313" key="3">
    <source>
        <dbReference type="Proteomes" id="UP000757604"/>
    </source>
</evidence>
<dbReference type="Proteomes" id="UP000757604">
    <property type="component" value="Unassembled WGS sequence"/>
</dbReference>
<keyword evidence="1" id="KW-0732">Signal</keyword>
<keyword evidence="3" id="KW-1185">Reference proteome</keyword>
<evidence type="ECO:0008006" key="4">
    <source>
        <dbReference type="Google" id="ProtNLM"/>
    </source>
</evidence>
<dbReference type="RefSeq" id="WP_220370017.1">
    <property type="nucleotide sequence ID" value="NZ_JAEUAO010000001.1"/>
</dbReference>
<accession>A0ABS7H484</accession>
<organism evidence="2 3">
    <name type="scientific">Rhizobium herbae</name>
    <dbReference type="NCBI Taxonomy" id="508661"/>
    <lineage>
        <taxon>Bacteria</taxon>
        <taxon>Pseudomonadati</taxon>
        <taxon>Pseudomonadota</taxon>
        <taxon>Alphaproteobacteria</taxon>
        <taxon>Hyphomicrobiales</taxon>
        <taxon>Rhizobiaceae</taxon>
        <taxon>Rhizobium/Agrobacterium group</taxon>
        <taxon>Rhizobium</taxon>
    </lineage>
</organism>
<gene>
    <name evidence="2" type="ORF">JNB71_01090</name>
</gene>
<feature type="signal peptide" evidence="1">
    <location>
        <begin position="1"/>
        <end position="17"/>
    </location>
</feature>
<evidence type="ECO:0000256" key="1">
    <source>
        <dbReference type="SAM" id="SignalP"/>
    </source>
</evidence>
<evidence type="ECO:0000313" key="2">
    <source>
        <dbReference type="EMBL" id="MBW9061908.1"/>
    </source>
</evidence>
<sequence>MFCLFTFCLKMITSASACWTCLLAVGKPQAKIERHGPGRGMMKKSGKAEIVRVIAACGAVGVALVLAGCTSATVDEKPSAYSATMAKPVPADVYPVIEGKRPAASAQMSNEEAAAQEARLTALSSARASGKISEAEYQRRLNELQQLAANHGAETLKQIQN</sequence>
<comment type="caution">
    <text evidence="2">The sequence shown here is derived from an EMBL/GenBank/DDBJ whole genome shotgun (WGS) entry which is preliminary data.</text>
</comment>
<dbReference type="EMBL" id="JAEUAO010000001">
    <property type="protein sequence ID" value="MBW9061908.1"/>
    <property type="molecule type" value="Genomic_DNA"/>
</dbReference>
<protein>
    <recommendedName>
        <fullName evidence="4">SHOCT domain-containing protein</fullName>
    </recommendedName>
</protein>
<proteinExistence type="predicted"/>
<reference evidence="2 3" key="1">
    <citation type="journal article" date="2021" name="MBio">
        <title>Poor Competitiveness of Bradyrhizobium in Pigeon Pea Root Colonization in Indian Soils.</title>
        <authorList>
            <person name="Chalasani D."/>
            <person name="Basu A."/>
            <person name="Pullabhotla S.V.S.R.N."/>
            <person name="Jorrin B."/>
            <person name="Neal A.L."/>
            <person name="Poole P.S."/>
            <person name="Podile A.R."/>
            <person name="Tkacz A."/>
        </authorList>
    </citation>
    <scope>NUCLEOTIDE SEQUENCE [LARGE SCALE GENOMIC DNA]</scope>
    <source>
        <strain evidence="2 3">HU44</strain>
    </source>
</reference>
<name>A0ABS7H484_9HYPH</name>